<keyword evidence="7" id="KW-1185">Reference proteome</keyword>
<dbReference type="AlphaFoldDB" id="A0A1Y1IPW6"/>
<dbReference type="Proteomes" id="UP000054558">
    <property type="component" value="Unassembled WGS sequence"/>
</dbReference>
<dbReference type="GO" id="GO:0016757">
    <property type="term" value="F:glycosyltransferase activity"/>
    <property type="evidence" value="ECO:0000318"/>
    <property type="project" value="GO_Central"/>
</dbReference>
<accession>A0A1Y1IPW6</accession>
<dbReference type="InterPro" id="IPR007657">
    <property type="entry name" value="Glycosyltransferase_61"/>
</dbReference>
<keyword evidence="3" id="KW-0325">Glycoprotein</keyword>
<gene>
    <name evidence="6" type="ORF">KFL_006860040</name>
</gene>
<evidence type="ECO:0000256" key="3">
    <source>
        <dbReference type="ARBA" id="ARBA00023180"/>
    </source>
</evidence>
<sequence>MLMLCKWRWDPYETNVSNVQMDNGGAAPVQDDFCASTAAASMEFDGHLPEASAVSTSYASREGVYAANAWQAPALWGVSGDTERGGGDSPSSTASGPTFRISATDKDGRLSSPSSRGRHQFGGRVGVFDTDTLPSPSHRATAKDRPAPSKLPNPLKRVQLCSQILMVALCVFTVIPFVYRVPVARHGLIFPSGDRRFLYAELSPGDPFLVPDAGPAPPGKTHFGPGVIDAEKVRAAVLDSDERARAGLVHAVAGAGADSGEPAATPESHLDDVTPSNTTGGLWGGIFAAAVREEFECDRSSPLTDVCTIRGDVRINVTSGEIVLFARNPQTPRGQRFIRPHPRKWNWGLMEGSVTQFTVQSVDYNDPNAPVMECAKRNTAPGVLFSVGGFCGGVFHDFNEVYLPLFETTHSYERDVVMLVADLKGDWWWHDAPRRSFVGAMTRHAIRLVGRGIDTESYAQGVECFDHLTLGLYQNLCMYDEFGGRESRAFARSNVKDFAPYVRKGLQMPEPPLKWVFVPNDTIPVVGIVQRMNTRKLVNYKELLEVAEKEGYKVVPITFEHLSPEQAAETMAKLDVLVGVHGAGLSNICLMRPGGVVLQIMPYGEGGARNMIGVEYKNFAAAMGAEYLEWSVPVHDSTIKDQYSHSDWIVTSPLMIWKHRGQDAMNIYHSQDCSVDSLTPLPCGSHTIRSVNTKAQCLLVDFREV</sequence>
<dbReference type="GO" id="GO:0005794">
    <property type="term" value="C:Golgi apparatus"/>
    <property type="evidence" value="ECO:0007669"/>
    <property type="project" value="UniProtKB-ARBA"/>
</dbReference>
<evidence type="ECO:0000313" key="7">
    <source>
        <dbReference type="Proteomes" id="UP000054558"/>
    </source>
</evidence>
<feature type="region of interest" description="Disordered" evidence="4">
    <location>
        <begin position="256"/>
        <end position="275"/>
    </location>
</feature>
<name>A0A1Y1IPW6_KLENI</name>
<dbReference type="OrthoDB" id="529273at2759"/>
<evidence type="ECO:0000313" key="6">
    <source>
        <dbReference type="EMBL" id="GAQ90796.1"/>
    </source>
</evidence>
<organism evidence="6 7">
    <name type="scientific">Klebsormidium nitens</name>
    <name type="common">Green alga</name>
    <name type="synonym">Ulothrix nitens</name>
    <dbReference type="NCBI Taxonomy" id="105231"/>
    <lineage>
        <taxon>Eukaryota</taxon>
        <taxon>Viridiplantae</taxon>
        <taxon>Streptophyta</taxon>
        <taxon>Klebsormidiophyceae</taxon>
        <taxon>Klebsormidiales</taxon>
        <taxon>Klebsormidiaceae</taxon>
        <taxon>Klebsormidium</taxon>
    </lineage>
</organism>
<dbReference type="InterPro" id="IPR049625">
    <property type="entry name" value="Glyco_transf_61_cat"/>
</dbReference>
<keyword evidence="1" id="KW-0328">Glycosyltransferase</keyword>
<evidence type="ECO:0000259" key="5">
    <source>
        <dbReference type="Pfam" id="PF04577"/>
    </source>
</evidence>
<protein>
    <submittedName>
        <fullName evidence="6">Glycosyltransferase family 61 protein</fullName>
    </submittedName>
</protein>
<keyword evidence="2 6" id="KW-0808">Transferase</keyword>
<proteinExistence type="predicted"/>
<dbReference type="Pfam" id="PF04577">
    <property type="entry name" value="Glyco_transf_61"/>
    <property type="match status" value="1"/>
</dbReference>
<evidence type="ECO:0000256" key="1">
    <source>
        <dbReference type="ARBA" id="ARBA00022676"/>
    </source>
</evidence>
<dbReference type="EMBL" id="DF237635">
    <property type="protein sequence ID" value="GAQ90796.1"/>
    <property type="molecule type" value="Genomic_DNA"/>
</dbReference>
<feature type="region of interest" description="Disordered" evidence="4">
    <location>
        <begin position="79"/>
        <end position="151"/>
    </location>
</feature>
<dbReference type="GO" id="GO:0016763">
    <property type="term" value="F:pentosyltransferase activity"/>
    <property type="evidence" value="ECO:0007669"/>
    <property type="project" value="UniProtKB-ARBA"/>
</dbReference>
<reference evidence="6 7" key="1">
    <citation type="journal article" date="2014" name="Nat. Commun.">
        <title>Klebsormidium flaccidum genome reveals primary factors for plant terrestrial adaptation.</title>
        <authorList>
            <person name="Hori K."/>
            <person name="Maruyama F."/>
            <person name="Fujisawa T."/>
            <person name="Togashi T."/>
            <person name="Yamamoto N."/>
            <person name="Seo M."/>
            <person name="Sato S."/>
            <person name="Yamada T."/>
            <person name="Mori H."/>
            <person name="Tajima N."/>
            <person name="Moriyama T."/>
            <person name="Ikeuchi M."/>
            <person name="Watanabe M."/>
            <person name="Wada H."/>
            <person name="Kobayashi K."/>
            <person name="Saito M."/>
            <person name="Masuda T."/>
            <person name="Sasaki-Sekimoto Y."/>
            <person name="Mashiguchi K."/>
            <person name="Awai K."/>
            <person name="Shimojima M."/>
            <person name="Masuda S."/>
            <person name="Iwai M."/>
            <person name="Nobusawa T."/>
            <person name="Narise T."/>
            <person name="Kondo S."/>
            <person name="Saito H."/>
            <person name="Sato R."/>
            <person name="Murakawa M."/>
            <person name="Ihara Y."/>
            <person name="Oshima-Yamada Y."/>
            <person name="Ohtaka K."/>
            <person name="Satoh M."/>
            <person name="Sonobe K."/>
            <person name="Ishii M."/>
            <person name="Ohtani R."/>
            <person name="Kanamori-Sato M."/>
            <person name="Honoki R."/>
            <person name="Miyazaki D."/>
            <person name="Mochizuki H."/>
            <person name="Umetsu J."/>
            <person name="Higashi K."/>
            <person name="Shibata D."/>
            <person name="Kamiya Y."/>
            <person name="Sato N."/>
            <person name="Nakamura Y."/>
            <person name="Tabata S."/>
            <person name="Ida S."/>
            <person name="Kurokawa K."/>
            <person name="Ohta H."/>
        </authorList>
    </citation>
    <scope>NUCLEOTIDE SEQUENCE [LARGE SCALE GENOMIC DNA]</scope>
    <source>
        <strain evidence="6 7">NIES-2285</strain>
    </source>
</reference>
<dbReference type="PANTHER" id="PTHR20961:SF124">
    <property type="entry name" value="GLYCOSYLTRANSFERASE"/>
    <property type="match status" value="1"/>
</dbReference>
<evidence type="ECO:0000256" key="2">
    <source>
        <dbReference type="ARBA" id="ARBA00022679"/>
    </source>
</evidence>
<evidence type="ECO:0000256" key="4">
    <source>
        <dbReference type="SAM" id="MobiDB-lite"/>
    </source>
</evidence>
<feature type="domain" description="Glycosyltransferase 61 catalytic" evidence="5">
    <location>
        <begin position="511"/>
        <end position="597"/>
    </location>
</feature>
<dbReference type="PANTHER" id="PTHR20961">
    <property type="entry name" value="GLYCOSYLTRANSFERASE"/>
    <property type="match status" value="1"/>
</dbReference>